<gene>
    <name evidence="1" type="ORF">CDAR_579801</name>
</gene>
<comment type="caution">
    <text evidence="1">The sequence shown here is derived from an EMBL/GenBank/DDBJ whole genome shotgun (WGS) entry which is preliminary data.</text>
</comment>
<sequence>MLPTATRLHSQESTICSPLVCVALFRKIALNVAPLWLPLEALNRGTKRVGEKETHHNLKLQFQPGSATSFATQPNPEPLHSEFQSQSGALTIRISMLIFSRFRFPDFLAWKVFGIRKSVDAFRPTIPDSRFRRLAIEDTDSLDLTQTAVSEAEPHFHTSFRSDHLDFRIGGV</sequence>
<protein>
    <submittedName>
        <fullName evidence="1">Uncharacterized protein</fullName>
    </submittedName>
</protein>
<evidence type="ECO:0000313" key="1">
    <source>
        <dbReference type="EMBL" id="GIY00489.1"/>
    </source>
</evidence>
<name>A0AAV4PWD8_9ARAC</name>
<organism evidence="1 2">
    <name type="scientific">Caerostris darwini</name>
    <dbReference type="NCBI Taxonomy" id="1538125"/>
    <lineage>
        <taxon>Eukaryota</taxon>
        <taxon>Metazoa</taxon>
        <taxon>Ecdysozoa</taxon>
        <taxon>Arthropoda</taxon>
        <taxon>Chelicerata</taxon>
        <taxon>Arachnida</taxon>
        <taxon>Araneae</taxon>
        <taxon>Araneomorphae</taxon>
        <taxon>Entelegynae</taxon>
        <taxon>Araneoidea</taxon>
        <taxon>Araneidae</taxon>
        <taxon>Caerostris</taxon>
    </lineage>
</organism>
<keyword evidence="2" id="KW-1185">Reference proteome</keyword>
<proteinExistence type="predicted"/>
<reference evidence="1 2" key="1">
    <citation type="submission" date="2021-06" db="EMBL/GenBank/DDBJ databases">
        <title>Caerostris darwini draft genome.</title>
        <authorList>
            <person name="Kono N."/>
            <person name="Arakawa K."/>
        </authorList>
    </citation>
    <scope>NUCLEOTIDE SEQUENCE [LARGE SCALE GENOMIC DNA]</scope>
</reference>
<dbReference type="AlphaFoldDB" id="A0AAV4PWD8"/>
<dbReference type="Proteomes" id="UP001054837">
    <property type="component" value="Unassembled WGS sequence"/>
</dbReference>
<dbReference type="EMBL" id="BPLQ01003435">
    <property type="protein sequence ID" value="GIY00489.1"/>
    <property type="molecule type" value="Genomic_DNA"/>
</dbReference>
<evidence type="ECO:0000313" key="2">
    <source>
        <dbReference type="Proteomes" id="UP001054837"/>
    </source>
</evidence>
<accession>A0AAV4PWD8</accession>